<dbReference type="NCBIfam" id="NF009774">
    <property type="entry name" value="PRK13271.1"/>
    <property type="match status" value="1"/>
</dbReference>
<protein>
    <submittedName>
        <fullName evidence="3">Trehalase</fullName>
    </submittedName>
</protein>
<dbReference type="PROSITE" id="PS00927">
    <property type="entry name" value="TREHALASE_1"/>
    <property type="match status" value="1"/>
</dbReference>
<keyword evidence="1" id="KW-0378">Hydrolase</keyword>
<dbReference type="PANTHER" id="PTHR23403:SF1">
    <property type="entry name" value="TREHALASE"/>
    <property type="match status" value="1"/>
</dbReference>
<dbReference type="PRINTS" id="PR00744">
    <property type="entry name" value="GLHYDRLASE37"/>
</dbReference>
<evidence type="ECO:0000313" key="3">
    <source>
        <dbReference type="EMBL" id="ALH81560.1"/>
    </source>
</evidence>
<reference evidence="3 4" key="1">
    <citation type="journal article" date="2015" name="Genome Announc.">
        <title>Complete Genome Sequence of Polypropylene Glycol- and Polyethylene Glycol-Degrading Sphingopyxis macrogoltabida Strain EY-1.</title>
        <authorList>
            <person name="Ohtsubo Y."/>
            <person name="Nagata Y."/>
            <person name="Numata M."/>
            <person name="Tsuchikane K."/>
            <person name="Hosoyama A."/>
            <person name="Yamazoe A."/>
            <person name="Tsuda M."/>
            <person name="Fujita N."/>
            <person name="Kawai F."/>
        </authorList>
    </citation>
    <scope>NUCLEOTIDE SEQUENCE [LARGE SCALE GENOMIC DNA]</scope>
    <source>
        <strain evidence="3 4">EY-1</strain>
    </source>
</reference>
<evidence type="ECO:0000256" key="2">
    <source>
        <dbReference type="ARBA" id="ARBA00023295"/>
    </source>
</evidence>
<evidence type="ECO:0000256" key="1">
    <source>
        <dbReference type="ARBA" id="ARBA00022801"/>
    </source>
</evidence>
<dbReference type="GO" id="GO:0005993">
    <property type="term" value="P:trehalose catabolic process"/>
    <property type="evidence" value="ECO:0007669"/>
    <property type="project" value="TreeGrafter"/>
</dbReference>
<dbReference type="InterPro" id="IPR012341">
    <property type="entry name" value="6hp_glycosidase-like_sf"/>
</dbReference>
<dbReference type="AlphaFoldDB" id="A0A0N9UX76"/>
<evidence type="ECO:0000313" key="4">
    <source>
        <dbReference type="Proteomes" id="UP000058074"/>
    </source>
</evidence>
<dbReference type="GO" id="GO:0004555">
    <property type="term" value="F:alpha,alpha-trehalase activity"/>
    <property type="evidence" value="ECO:0007669"/>
    <property type="project" value="InterPro"/>
</dbReference>
<accession>A0A0N9UX76</accession>
<dbReference type="InterPro" id="IPR001661">
    <property type="entry name" value="Glyco_hydro_37"/>
</dbReference>
<gene>
    <name evidence="3" type="ORF">AN936_14720</name>
</gene>
<dbReference type="OrthoDB" id="106887at2"/>
<keyword evidence="2" id="KW-0326">Glycosidase</keyword>
<sequence>MMVTDTPAQLFGPLFAAVQETGLFPDSKTFADARPLRAPAAILADWQRQRPGTSEGLRHFVFANFDIPQDLPTPSPDGLELAAHISALWPLLTRESANPAPGSSELWLPHSYVVPGGRFRELYYWDSYFTMLGLARSGRYDLIENMIGDFGSLLDRIGHIPNGTRSYYTTRSHPPFFHLMAALSRDDSVEGRRRRLDWMRKEHRFWMAGAEDLAPGGEGRRVVRLDDGALLNRYWDDSDRPRDESWREDVALADEAPARNRGELWRDIRAAAESGWDFSSRWFADPRALTSIRTTRLVPVDLNALLFGLEQAISKAASGLGENDLSYDFAARAERRGRAVAAHLWNPLGGHYADFDLDSGRVSDRLTAAAAFPLFAGIASAAQGRSTAVALERLLRPGGLMTTLSENGQQWDAPNGWAPLQWIAIIGLRRYDEMTLADEIAERWLAMVRAHYEASGQLLEKYDVVACAAGSGGEYATETGFGWTNGVTIELLATRRGGASDIEAITTGGVNG</sequence>
<dbReference type="Proteomes" id="UP000058074">
    <property type="component" value="Chromosome"/>
</dbReference>
<dbReference type="NCBIfam" id="NF009773">
    <property type="entry name" value="PRK13270.1"/>
    <property type="match status" value="1"/>
</dbReference>
<dbReference type="EMBL" id="CP012700">
    <property type="protein sequence ID" value="ALH81560.1"/>
    <property type="molecule type" value="Genomic_DNA"/>
</dbReference>
<dbReference type="RefSeq" id="WP_054588732.1">
    <property type="nucleotide sequence ID" value="NZ_CP012700.1"/>
</dbReference>
<name>A0A0N9UX76_SPHMC</name>
<proteinExistence type="predicted"/>
<dbReference type="InterPro" id="IPR018232">
    <property type="entry name" value="Glyco_hydro_37_CS"/>
</dbReference>
<dbReference type="Gene3D" id="1.50.10.10">
    <property type="match status" value="1"/>
</dbReference>
<dbReference type="KEGG" id="smag:AN936_14720"/>
<organism evidence="3 4">
    <name type="scientific">Sphingopyxis macrogoltabida</name>
    <name type="common">Sphingomonas macrogoltabidus</name>
    <dbReference type="NCBI Taxonomy" id="33050"/>
    <lineage>
        <taxon>Bacteria</taxon>
        <taxon>Pseudomonadati</taxon>
        <taxon>Pseudomonadota</taxon>
        <taxon>Alphaproteobacteria</taxon>
        <taxon>Sphingomonadales</taxon>
        <taxon>Sphingomonadaceae</taxon>
        <taxon>Sphingopyxis</taxon>
    </lineage>
</organism>
<dbReference type="PANTHER" id="PTHR23403">
    <property type="entry name" value="TREHALASE"/>
    <property type="match status" value="1"/>
</dbReference>
<dbReference type="SUPFAM" id="SSF48208">
    <property type="entry name" value="Six-hairpin glycosidases"/>
    <property type="match status" value="1"/>
</dbReference>
<dbReference type="PATRIC" id="fig|33050.5.peg.3056"/>
<dbReference type="Pfam" id="PF01204">
    <property type="entry name" value="Trehalase"/>
    <property type="match status" value="1"/>
</dbReference>
<dbReference type="PROSITE" id="PS00928">
    <property type="entry name" value="TREHALASE_2"/>
    <property type="match status" value="1"/>
</dbReference>
<dbReference type="InterPro" id="IPR008928">
    <property type="entry name" value="6-hairpin_glycosidase_sf"/>
</dbReference>